<dbReference type="GO" id="GO:0016491">
    <property type="term" value="F:oxidoreductase activity"/>
    <property type="evidence" value="ECO:0007669"/>
    <property type="project" value="UniProtKB-KW"/>
</dbReference>
<dbReference type="PROSITE" id="PS51296">
    <property type="entry name" value="RIESKE"/>
    <property type="match status" value="1"/>
</dbReference>
<feature type="domain" description="Rieske" evidence="7">
    <location>
        <begin position="42"/>
        <end position="148"/>
    </location>
</feature>
<evidence type="ECO:0000256" key="1">
    <source>
        <dbReference type="ARBA" id="ARBA00001962"/>
    </source>
</evidence>
<dbReference type="PANTHER" id="PTHR43756:SF5">
    <property type="entry name" value="CHOLINE MONOOXYGENASE, CHLOROPLASTIC"/>
    <property type="match status" value="1"/>
</dbReference>
<keyword evidence="9" id="KW-1185">Reference proteome</keyword>
<reference evidence="8 9" key="1">
    <citation type="submission" date="2019-08" db="EMBL/GenBank/DDBJ databases">
        <title>Hyperibacter terrae gen. nov., sp. nov. and Hyperibacter viscosus sp. nov., two new members in the family Rhodospirillaceae isolated from the rhizosphere of Hypericum perforatum.</title>
        <authorList>
            <person name="Noviana Z."/>
        </authorList>
    </citation>
    <scope>NUCLEOTIDE SEQUENCE [LARGE SCALE GENOMIC DNA]</scope>
    <source>
        <strain evidence="8 9">R5913</strain>
    </source>
</reference>
<keyword evidence="3" id="KW-0479">Metal-binding</keyword>
<evidence type="ECO:0000256" key="4">
    <source>
        <dbReference type="ARBA" id="ARBA00023002"/>
    </source>
</evidence>
<dbReference type="OrthoDB" id="7456916at2"/>
<dbReference type="Gene3D" id="3.90.380.10">
    <property type="entry name" value="Naphthalene 1,2-dioxygenase Alpha Subunit, Chain A, domain 1"/>
    <property type="match status" value="2"/>
</dbReference>
<dbReference type="KEGG" id="htq:FRZ44_50390"/>
<comment type="cofactor">
    <cofactor evidence="1">
        <name>Fe cation</name>
        <dbReference type="ChEBI" id="CHEBI:24875"/>
    </cofactor>
</comment>
<dbReference type="Proteomes" id="UP000326202">
    <property type="component" value="Chromosome"/>
</dbReference>
<organism evidence="8 9">
    <name type="scientific">Hypericibacter terrae</name>
    <dbReference type="NCBI Taxonomy" id="2602015"/>
    <lineage>
        <taxon>Bacteria</taxon>
        <taxon>Pseudomonadati</taxon>
        <taxon>Pseudomonadota</taxon>
        <taxon>Alphaproteobacteria</taxon>
        <taxon>Rhodospirillales</taxon>
        <taxon>Dongiaceae</taxon>
        <taxon>Hypericibacter</taxon>
    </lineage>
</organism>
<keyword evidence="2" id="KW-0001">2Fe-2S</keyword>
<evidence type="ECO:0000256" key="3">
    <source>
        <dbReference type="ARBA" id="ARBA00022723"/>
    </source>
</evidence>
<evidence type="ECO:0000313" key="9">
    <source>
        <dbReference type="Proteomes" id="UP000326202"/>
    </source>
</evidence>
<dbReference type="SUPFAM" id="SSF50022">
    <property type="entry name" value="ISP domain"/>
    <property type="match status" value="1"/>
</dbReference>
<dbReference type="RefSeq" id="WP_151179763.1">
    <property type="nucleotide sequence ID" value="NZ_CP042906.1"/>
</dbReference>
<dbReference type="PANTHER" id="PTHR43756">
    <property type="entry name" value="CHOLINE MONOOXYGENASE, CHLOROPLASTIC"/>
    <property type="match status" value="1"/>
</dbReference>
<dbReference type="Pfam" id="PF00848">
    <property type="entry name" value="Ring_hydroxyl_A"/>
    <property type="match status" value="2"/>
</dbReference>
<dbReference type="SUPFAM" id="SSF55961">
    <property type="entry name" value="Bet v1-like"/>
    <property type="match status" value="1"/>
</dbReference>
<dbReference type="GO" id="GO:0005506">
    <property type="term" value="F:iron ion binding"/>
    <property type="evidence" value="ECO:0007669"/>
    <property type="project" value="InterPro"/>
</dbReference>
<dbReference type="InterPro" id="IPR015879">
    <property type="entry name" value="Ring_hydroxy_dOase_asu_C_dom"/>
</dbReference>
<evidence type="ECO:0000256" key="2">
    <source>
        <dbReference type="ARBA" id="ARBA00022714"/>
    </source>
</evidence>
<proteinExistence type="predicted"/>
<evidence type="ECO:0000256" key="5">
    <source>
        <dbReference type="ARBA" id="ARBA00023004"/>
    </source>
</evidence>
<dbReference type="EMBL" id="CP042906">
    <property type="protein sequence ID" value="QEX19724.1"/>
    <property type="molecule type" value="Genomic_DNA"/>
</dbReference>
<keyword evidence="5" id="KW-0408">Iron</keyword>
<dbReference type="Pfam" id="PF00355">
    <property type="entry name" value="Rieske"/>
    <property type="match status" value="1"/>
</dbReference>
<sequence length="348" mass="39544">MQTTQTIAAKGQPVLTLPGSWYSDPEIFAAERARIFGKTWQLAGPLSSLQKPGDYMAIEILGWRVFVIRNREGELKGFHNVCRHRAGPLLDEGRGHCDILRCRYHLWVYDTDGNLRRTPAFGEADWFDKKDYSLFPVKVATWRGLVFVNLDMDAGPLEAALGDLIDECAPYPMESFTFVREEVFDIGCNWKTYTDNFVEGYHIPGIHAGLKEMVDMERFQTTGRNQIVVMEAPQKDGSIYGGVWTWAFPNMTLSVYPHGMNTSRIMPIDAKRTRLIYNFYFKDVAPEGAEARKRTIEINCGIVREDFGICEIAQGNIDAGRYTQGPLSPRHEDGVRYFHELVRNALAG</sequence>
<evidence type="ECO:0000313" key="8">
    <source>
        <dbReference type="EMBL" id="QEX19724.1"/>
    </source>
</evidence>
<dbReference type="InterPro" id="IPR017941">
    <property type="entry name" value="Rieske_2Fe-2S"/>
</dbReference>
<evidence type="ECO:0000256" key="6">
    <source>
        <dbReference type="ARBA" id="ARBA00023014"/>
    </source>
</evidence>
<dbReference type="AlphaFoldDB" id="A0A5J6MQP6"/>
<evidence type="ECO:0000259" key="7">
    <source>
        <dbReference type="PROSITE" id="PS51296"/>
    </source>
</evidence>
<accession>A0A5J6MQP6</accession>
<dbReference type="InterPro" id="IPR036922">
    <property type="entry name" value="Rieske_2Fe-2S_sf"/>
</dbReference>
<dbReference type="CDD" id="cd03469">
    <property type="entry name" value="Rieske_RO_Alpha_N"/>
    <property type="match status" value="1"/>
</dbReference>
<protein>
    <submittedName>
        <fullName evidence="8">Ring-hydroxylating oxygenase subunit alpha</fullName>
    </submittedName>
</protein>
<keyword evidence="4" id="KW-0560">Oxidoreductase</keyword>
<dbReference type="GO" id="GO:0051537">
    <property type="term" value="F:2 iron, 2 sulfur cluster binding"/>
    <property type="evidence" value="ECO:0007669"/>
    <property type="project" value="UniProtKB-KW"/>
</dbReference>
<keyword evidence="6" id="KW-0411">Iron-sulfur</keyword>
<name>A0A5J6MQP6_9PROT</name>
<dbReference type="Gene3D" id="2.102.10.10">
    <property type="entry name" value="Rieske [2Fe-2S] iron-sulphur domain"/>
    <property type="match status" value="1"/>
</dbReference>
<dbReference type="PRINTS" id="PR00090">
    <property type="entry name" value="RNGDIOXGNASE"/>
</dbReference>
<dbReference type="InterPro" id="IPR001663">
    <property type="entry name" value="Rng_hydr_dOase-A"/>
</dbReference>
<gene>
    <name evidence="8" type="ORF">FRZ44_50390</name>
</gene>